<gene>
    <name evidence="3" type="ORF">AYI69_g3731</name>
</gene>
<dbReference type="PANTHER" id="PTHR12534">
    <property type="entry name" value="30S RIBOSOMAL PROTEIN S2 PROKARYOTIC AND ORGANELLAR"/>
    <property type="match status" value="1"/>
</dbReference>
<comment type="caution">
    <text evidence="3">The sequence shown here is derived from an EMBL/GenBank/DDBJ whole genome shotgun (WGS) entry which is preliminary data.</text>
</comment>
<dbReference type="HAMAP" id="MF_00291_B">
    <property type="entry name" value="Ribosomal_uS2_B"/>
    <property type="match status" value="1"/>
</dbReference>
<feature type="compositionally biased region" description="Low complexity" evidence="2">
    <location>
        <begin position="218"/>
        <end position="237"/>
    </location>
</feature>
<comment type="similarity">
    <text evidence="1">Belongs to the universal ribosomal protein uS2 family.</text>
</comment>
<dbReference type="Gene3D" id="3.40.50.10490">
    <property type="entry name" value="Glucose-6-phosphate isomerase like protein, domain 1"/>
    <property type="match status" value="1"/>
</dbReference>
<evidence type="ECO:0000313" key="4">
    <source>
        <dbReference type="Proteomes" id="UP000187429"/>
    </source>
</evidence>
<dbReference type="PANTHER" id="PTHR12534:SF0">
    <property type="entry name" value="SMALL RIBOSOMAL SUBUNIT PROTEIN US2M"/>
    <property type="match status" value="1"/>
</dbReference>
<dbReference type="CDD" id="cd01425">
    <property type="entry name" value="RPS2"/>
    <property type="match status" value="1"/>
</dbReference>
<dbReference type="PRINTS" id="PR00395">
    <property type="entry name" value="RIBOSOMALS2"/>
</dbReference>
<keyword evidence="3" id="KW-0689">Ribosomal protein</keyword>
<protein>
    <submittedName>
        <fullName evidence="3">30S ribosomal protein S2</fullName>
    </submittedName>
</protein>
<dbReference type="GO" id="GO:0005763">
    <property type="term" value="C:mitochondrial small ribosomal subunit"/>
    <property type="evidence" value="ECO:0007669"/>
    <property type="project" value="TreeGrafter"/>
</dbReference>
<dbReference type="Proteomes" id="UP000187429">
    <property type="component" value="Unassembled WGS sequence"/>
</dbReference>
<name>A0A1R1YJ81_9FUNG</name>
<dbReference type="InterPro" id="IPR001865">
    <property type="entry name" value="Ribosomal_uS2"/>
</dbReference>
<dbReference type="GO" id="GO:0006412">
    <property type="term" value="P:translation"/>
    <property type="evidence" value="ECO:0007669"/>
    <property type="project" value="InterPro"/>
</dbReference>
<dbReference type="EMBL" id="LSSM01001316">
    <property type="protein sequence ID" value="OMJ26855.1"/>
    <property type="molecule type" value="Genomic_DNA"/>
</dbReference>
<dbReference type="SUPFAM" id="SSF52313">
    <property type="entry name" value="Ribosomal protein S2"/>
    <property type="match status" value="1"/>
</dbReference>
<organism evidence="3 4">
    <name type="scientific">Smittium culicis</name>
    <dbReference type="NCBI Taxonomy" id="133412"/>
    <lineage>
        <taxon>Eukaryota</taxon>
        <taxon>Fungi</taxon>
        <taxon>Fungi incertae sedis</taxon>
        <taxon>Zoopagomycota</taxon>
        <taxon>Kickxellomycotina</taxon>
        <taxon>Harpellomycetes</taxon>
        <taxon>Harpellales</taxon>
        <taxon>Legeriomycetaceae</taxon>
        <taxon>Smittium</taxon>
    </lineage>
</organism>
<sequence length="354" mass="39084">MLKSVLAKSAKLPTSIRLLSTSVSTRLPELAANDAQVPETPEIVPPSLTKQEKIQINNHLNNLLPKLNKIGSQVNTHQLYTRQAISQRNLFPSTGIDKLKVSDLVCAGVHLGHSHELMHPLNLSTIFGTRNGINIINLEQTIVALRRAMNFTRAVAKNGGIILFAGTKPFIKSIAIDAAFRCDQYYVVDKWVAGTLTNSSHLLTKQHAYITDKLDVEPSSPHAHAPASTTTTTTKNNKNSKDARKKQSRYEIRLEQMQKKSLLESNAIKTYKPDLIICLNPIDLTTLLNEADREYVPTIALCDTNFDPTKVSFAIPANDDSATSVKIIADYLSNAALDGKNARRNIINNQNTTQ</sequence>
<dbReference type="InterPro" id="IPR023591">
    <property type="entry name" value="Ribosomal_uS2_flav_dom_sf"/>
</dbReference>
<keyword evidence="3" id="KW-0687">Ribonucleoprotein</keyword>
<dbReference type="OrthoDB" id="2320368at2759"/>
<evidence type="ECO:0000313" key="3">
    <source>
        <dbReference type="EMBL" id="OMJ26855.1"/>
    </source>
</evidence>
<reference evidence="4" key="1">
    <citation type="submission" date="2017-01" db="EMBL/GenBank/DDBJ databases">
        <authorList>
            <person name="Wang Y."/>
            <person name="White M."/>
            <person name="Kvist S."/>
            <person name="Moncalvo J.-M."/>
        </authorList>
    </citation>
    <scope>NUCLEOTIDE SEQUENCE [LARGE SCALE GENOMIC DNA]</scope>
    <source>
        <strain evidence="4">ID-206-W2</strain>
    </source>
</reference>
<dbReference type="InterPro" id="IPR005706">
    <property type="entry name" value="Ribosomal_uS2_bac/mit/plastid"/>
</dbReference>
<accession>A0A1R1YJ81</accession>
<keyword evidence="4" id="KW-1185">Reference proteome</keyword>
<feature type="region of interest" description="Disordered" evidence="2">
    <location>
        <begin position="218"/>
        <end position="250"/>
    </location>
</feature>
<dbReference type="Pfam" id="PF00318">
    <property type="entry name" value="Ribosomal_S2"/>
    <property type="match status" value="1"/>
</dbReference>
<evidence type="ECO:0000256" key="2">
    <source>
        <dbReference type="SAM" id="MobiDB-lite"/>
    </source>
</evidence>
<dbReference type="NCBIfam" id="TIGR01011">
    <property type="entry name" value="rpsB_bact"/>
    <property type="match status" value="1"/>
</dbReference>
<dbReference type="AlphaFoldDB" id="A0A1R1YJ81"/>
<dbReference type="GO" id="GO:0003735">
    <property type="term" value="F:structural constituent of ribosome"/>
    <property type="evidence" value="ECO:0007669"/>
    <property type="project" value="InterPro"/>
</dbReference>
<evidence type="ECO:0000256" key="1">
    <source>
        <dbReference type="ARBA" id="ARBA00006242"/>
    </source>
</evidence>
<dbReference type="Gene3D" id="1.10.287.610">
    <property type="entry name" value="Helix hairpin bin"/>
    <property type="match status" value="1"/>
</dbReference>
<proteinExistence type="inferred from homology"/>